<dbReference type="EMBL" id="MFQD01000039">
    <property type="protein sequence ID" value="OGH67630.1"/>
    <property type="molecule type" value="Genomic_DNA"/>
</dbReference>
<comment type="caution">
    <text evidence="2">The sequence shown here is derived from an EMBL/GenBank/DDBJ whole genome shotgun (WGS) entry which is preliminary data.</text>
</comment>
<feature type="transmembrane region" description="Helical" evidence="1">
    <location>
        <begin position="281"/>
        <end position="302"/>
    </location>
</feature>
<feature type="transmembrane region" description="Helical" evidence="1">
    <location>
        <begin position="386"/>
        <end position="403"/>
    </location>
</feature>
<feature type="transmembrane region" description="Helical" evidence="1">
    <location>
        <begin position="132"/>
        <end position="152"/>
    </location>
</feature>
<feature type="transmembrane region" description="Helical" evidence="1">
    <location>
        <begin position="223"/>
        <end position="242"/>
    </location>
</feature>
<evidence type="ECO:0000313" key="2">
    <source>
        <dbReference type="EMBL" id="OGH67630.1"/>
    </source>
</evidence>
<feature type="transmembrane region" description="Helical" evidence="1">
    <location>
        <begin position="158"/>
        <end position="177"/>
    </location>
</feature>
<gene>
    <name evidence="2" type="ORF">A3C15_01415</name>
</gene>
<evidence type="ECO:0008006" key="4">
    <source>
        <dbReference type="Google" id="ProtNLM"/>
    </source>
</evidence>
<feature type="transmembrane region" description="Helical" evidence="1">
    <location>
        <begin position="314"/>
        <end position="337"/>
    </location>
</feature>
<dbReference type="Proteomes" id="UP000176532">
    <property type="component" value="Unassembled WGS sequence"/>
</dbReference>
<sequence length="518" mass="58263">MIARLRANIPRHLLVGLLLFAAISGTTIFLFHGSINSPDEAANLLFIRSWREHRQLSVAVPIVQPAAYPLFPRSTIPMSQSIVPAGFVGLPILFGTISIMVGEWAVFFLTTLFTMIAAVGWWYLMRQIFGRAVADISFWLFLFHPAVLYYSVRGLFPNMLMMDLVIISVAGAWYASLNRARIFWVLAAVAAVLAAAVRAPEAVGLLALVCIVALVWGNRKTRMVSAAAFGIIIILSALTLLLRNFGLIPGSYQFIELDSLYSLLFPFGIHLGRVWETTTAFIVQLFAPWVLLSSAGLAWWLWRAIKTKKFDRTVAAYLTVIVPASFWLFIMYGSWTFSDNLRDPNAVTLGASYVRYWLPHLLFRMPFAAVLVLACIEHWKVPAQKIVRAFIVVMIMLGLWRAFAGVDGLRWLLQETAQSRATTTDMLNHVPENAVVAVRAWDKFIYPHRAVLQPFPRDVRTLGAVHELLSRGTPVYAFVETFKAPDEWWLRDNGVVARVVGVYGVHTLYGLYLWNEGQ</sequence>
<reference evidence="2 3" key="1">
    <citation type="journal article" date="2016" name="Nat. Commun.">
        <title>Thousands of microbial genomes shed light on interconnected biogeochemical processes in an aquifer system.</title>
        <authorList>
            <person name="Anantharaman K."/>
            <person name="Brown C.T."/>
            <person name="Hug L.A."/>
            <person name="Sharon I."/>
            <person name="Castelle C.J."/>
            <person name="Probst A.J."/>
            <person name="Thomas B.C."/>
            <person name="Singh A."/>
            <person name="Wilkins M.J."/>
            <person name="Karaoz U."/>
            <person name="Brodie E.L."/>
            <person name="Williams K.H."/>
            <person name="Hubbard S.S."/>
            <person name="Banfield J.F."/>
        </authorList>
    </citation>
    <scope>NUCLEOTIDE SEQUENCE [LARGE SCALE GENOMIC DNA]</scope>
</reference>
<feature type="transmembrane region" description="Helical" evidence="1">
    <location>
        <begin position="12"/>
        <end position="35"/>
    </location>
</feature>
<dbReference type="STRING" id="1798682.A3C15_01415"/>
<feature type="transmembrane region" description="Helical" evidence="1">
    <location>
        <begin position="184"/>
        <end position="217"/>
    </location>
</feature>
<feature type="transmembrane region" description="Helical" evidence="1">
    <location>
        <begin position="83"/>
        <end position="101"/>
    </location>
</feature>
<keyword evidence="1" id="KW-0812">Transmembrane</keyword>
<organism evidence="2 3">
    <name type="scientific">Candidatus Magasanikbacteria bacterium RIFCSPHIGHO2_02_FULL_50_9b</name>
    <dbReference type="NCBI Taxonomy" id="1798682"/>
    <lineage>
        <taxon>Bacteria</taxon>
        <taxon>Candidatus Magasanikiibacteriota</taxon>
    </lineage>
</organism>
<name>A0A1F6M7S2_9BACT</name>
<evidence type="ECO:0000313" key="3">
    <source>
        <dbReference type="Proteomes" id="UP000176532"/>
    </source>
</evidence>
<keyword evidence="1" id="KW-0472">Membrane</keyword>
<dbReference type="AlphaFoldDB" id="A0A1F6M7S2"/>
<feature type="transmembrane region" description="Helical" evidence="1">
    <location>
        <begin position="357"/>
        <end position="374"/>
    </location>
</feature>
<keyword evidence="1" id="KW-1133">Transmembrane helix</keyword>
<protein>
    <recommendedName>
        <fullName evidence="4">Glycosyltransferase RgtA/B/C/D-like domain-containing protein</fullName>
    </recommendedName>
</protein>
<proteinExistence type="predicted"/>
<evidence type="ECO:0000256" key="1">
    <source>
        <dbReference type="SAM" id="Phobius"/>
    </source>
</evidence>
<feature type="transmembrane region" description="Helical" evidence="1">
    <location>
        <begin position="107"/>
        <end position="125"/>
    </location>
</feature>
<accession>A0A1F6M7S2</accession>